<evidence type="ECO:0000313" key="3">
    <source>
        <dbReference type="Proteomes" id="UP001597520"/>
    </source>
</evidence>
<proteinExistence type="predicted"/>
<dbReference type="InterPro" id="IPR036665">
    <property type="entry name" value="PTS_IIA_glucitol/sorbitol_sf"/>
</dbReference>
<dbReference type="InterPro" id="IPR004716">
    <property type="entry name" value="PTS_IIA_glucitol/sorbitol-sp"/>
</dbReference>
<dbReference type="Gene3D" id="2.40.33.40">
    <property type="entry name" value="Phosphotransferase system, glucitol/sorbitol-specific IIA component"/>
    <property type="match status" value="1"/>
</dbReference>
<sequence length="122" mass="13478">MSVYFEADVTTIGPEVELMLEDNILILFNESATEDLKEISVIHNGTTISEMIETGDEFVIDGIPYKILFVGSKVNETMNDLGHATLQFNGEAESDMPGTVCLEDGIRNDIVSNSTLQFRKNS</sequence>
<comment type="caution">
    <text evidence="2">The sequence shown here is derived from an EMBL/GenBank/DDBJ whole genome shotgun (WGS) entry which is preliminary data.</text>
</comment>
<dbReference type="Proteomes" id="UP001597520">
    <property type="component" value="Unassembled WGS sequence"/>
</dbReference>
<evidence type="ECO:0000256" key="1">
    <source>
        <dbReference type="PROSITE-ProRule" id="PRU00420"/>
    </source>
</evidence>
<keyword evidence="3" id="KW-1185">Reference proteome</keyword>
<feature type="modified residue" description="Phosphohistidine; by HPr" evidence="1">
    <location>
        <position position="43"/>
    </location>
</feature>
<dbReference type="EMBL" id="JBHUML010000002">
    <property type="protein sequence ID" value="MFD2705004.1"/>
    <property type="molecule type" value="Genomic_DNA"/>
</dbReference>
<dbReference type="PROSITE" id="PS51097">
    <property type="entry name" value="PTS_EIIA_TYPE_5"/>
    <property type="match status" value="1"/>
</dbReference>
<accession>A0ABW5T0G2</accession>
<reference evidence="3" key="1">
    <citation type="journal article" date="2019" name="Int. J. Syst. Evol. Microbiol.">
        <title>The Global Catalogue of Microorganisms (GCM) 10K type strain sequencing project: providing services to taxonomists for standard genome sequencing and annotation.</title>
        <authorList>
            <consortium name="The Broad Institute Genomics Platform"/>
            <consortium name="The Broad Institute Genome Sequencing Center for Infectious Disease"/>
            <person name="Wu L."/>
            <person name="Ma J."/>
        </authorList>
    </citation>
    <scope>NUCLEOTIDE SEQUENCE [LARGE SCALE GENOMIC DNA]</scope>
    <source>
        <strain evidence="3">KCTC 33792</strain>
    </source>
</reference>
<dbReference type="SUPFAM" id="SSF141530">
    <property type="entry name" value="PTSIIA/GutA-like"/>
    <property type="match status" value="1"/>
</dbReference>
<name>A0ABW5T0G2_9BACI</name>
<dbReference type="PANTHER" id="PTHR40398">
    <property type="entry name" value="PTS SYSTEM GLUCITOL/SORBITOL-SPECIFIC EIIA COMPONENT"/>
    <property type="match status" value="1"/>
</dbReference>
<organism evidence="2 3">
    <name type="scientific">Salibacterium lacus</name>
    <dbReference type="NCBI Taxonomy" id="1898109"/>
    <lineage>
        <taxon>Bacteria</taxon>
        <taxon>Bacillati</taxon>
        <taxon>Bacillota</taxon>
        <taxon>Bacilli</taxon>
        <taxon>Bacillales</taxon>
        <taxon>Bacillaceae</taxon>
    </lineage>
</organism>
<gene>
    <name evidence="2" type="ORF">ACFSUB_05955</name>
</gene>
<dbReference type="PANTHER" id="PTHR40398:SF1">
    <property type="entry name" value="PTS SYSTEM GLUCITOL_SORBITOL-SPECIFIC EIIA COMPONENT"/>
    <property type="match status" value="1"/>
</dbReference>
<protein>
    <submittedName>
        <fullName evidence="2">PTS glucitol/sorbitol transporter subunit IIA</fullName>
    </submittedName>
</protein>
<dbReference type="RefSeq" id="WP_380712269.1">
    <property type="nucleotide sequence ID" value="NZ_JBHUML010000002.1"/>
</dbReference>
<dbReference type="Pfam" id="PF03829">
    <property type="entry name" value="PTSIIA_gutA"/>
    <property type="match status" value="1"/>
</dbReference>
<evidence type="ECO:0000313" key="2">
    <source>
        <dbReference type="EMBL" id="MFD2705004.1"/>
    </source>
</evidence>